<protein>
    <submittedName>
        <fullName evidence="2">Glycosyltransferase family 31 protein</fullName>
    </submittedName>
</protein>
<dbReference type="Gene3D" id="3.90.550.50">
    <property type="match status" value="1"/>
</dbReference>
<accession>A0A2J6REQ6</accession>
<dbReference type="Pfam" id="PF04646">
    <property type="entry name" value="DUF604"/>
    <property type="match status" value="1"/>
</dbReference>
<keyword evidence="2" id="KW-0808">Transferase</keyword>
<evidence type="ECO:0000313" key="3">
    <source>
        <dbReference type="Proteomes" id="UP000235786"/>
    </source>
</evidence>
<dbReference type="EMBL" id="KZ613950">
    <property type="protein sequence ID" value="PMD36997.1"/>
    <property type="molecule type" value="Genomic_DNA"/>
</dbReference>
<dbReference type="AlphaFoldDB" id="A0A2J6REQ6"/>
<dbReference type="InterPro" id="IPR006740">
    <property type="entry name" value="DUF604"/>
</dbReference>
<keyword evidence="3" id="KW-1185">Reference proteome</keyword>
<keyword evidence="1" id="KW-0812">Transmembrane</keyword>
<dbReference type="Proteomes" id="UP000235786">
    <property type="component" value="Unassembled WGS sequence"/>
</dbReference>
<name>A0A2J6REQ6_HYAVF</name>
<keyword evidence="1" id="KW-0472">Membrane</keyword>
<sequence length="482" mass="54686">MVAIMPANRRSKKTLMVVAAAGIFLLIWTYFQFVPNERKIGTIAAPYAQKILEKVSPQTRIQTMDLSHLSRYVGSDQFTYARRTIKTKYYTGDRSSLTRVNETLFGTPHILDKANLTAVAIESPDILTLEVPRSPKVDMSAFSFGMSTKIPRLRDSIPQIAHWLPGSGCQLHVIAPPHDEDLPLEREIRAMGIDLTITTDVAPFPKAYFSILKKLYKTRTPQTKWLAMFDDDTFVPSLPYLVQHFNKLYSPNEERMIAAMSDNIGQIHAFGLLPFGGGGIFVSVPLAKRLTQKKVWERCIASPKNQGDQIVNDCLNDFSTVRPTFDMELHQMDITGDPSGYFESGRRLLTIHHWKSWFSVNVPMVANVSRACGDECVLQRWQFDGDMVLSNGYSINEYPSGIEGKVDLGKVEKTWDGEMWRFVHKIGPLREPVKRDVKKSFLLVEANEVDGVGVRQVYVERAKFVEGHRVGIDRVVELLWLF</sequence>
<feature type="transmembrane region" description="Helical" evidence="1">
    <location>
        <begin position="14"/>
        <end position="31"/>
    </location>
</feature>
<keyword evidence="1" id="KW-1133">Transmembrane helix</keyword>
<dbReference type="PANTHER" id="PTHR10811">
    <property type="entry name" value="FRINGE-RELATED"/>
    <property type="match status" value="1"/>
</dbReference>
<dbReference type="GO" id="GO:0016740">
    <property type="term" value="F:transferase activity"/>
    <property type="evidence" value="ECO:0007669"/>
    <property type="project" value="UniProtKB-KW"/>
</dbReference>
<evidence type="ECO:0000256" key="1">
    <source>
        <dbReference type="SAM" id="Phobius"/>
    </source>
</evidence>
<proteinExistence type="predicted"/>
<reference evidence="2 3" key="1">
    <citation type="submission" date="2016-04" db="EMBL/GenBank/DDBJ databases">
        <title>A degradative enzymes factory behind the ericoid mycorrhizal symbiosis.</title>
        <authorList>
            <consortium name="DOE Joint Genome Institute"/>
            <person name="Martino E."/>
            <person name="Morin E."/>
            <person name="Grelet G."/>
            <person name="Kuo A."/>
            <person name="Kohler A."/>
            <person name="Daghino S."/>
            <person name="Barry K."/>
            <person name="Choi C."/>
            <person name="Cichocki N."/>
            <person name="Clum A."/>
            <person name="Copeland A."/>
            <person name="Hainaut M."/>
            <person name="Haridas S."/>
            <person name="Labutti K."/>
            <person name="Lindquist E."/>
            <person name="Lipzen A."/>
            <person name="Khouja H.-R."/>
            <person name="Murat C."/>
            <person name="Ohm R."/>
            <person name="Olson A."/>
            <person name="Spatafora J."/>
            <person name="Veneault-Fourrey C."/>
            <person name="Henrissat B."/>
            <person name="Grigoriev I."/>
            <person name="Martin F."/>
            <person name="Perotto S."/>
        </authorList>
    </citation>
    <scope>NUCLEOTIDE SEQUENCE [LARGE SCALE GENOMIC DNA]</scope>
    <source>
        <strain evidence="2 3">F</strain>
    </source>
</reference>
<gene>
    <name evidence="2" type="ORF">L207DRAFT_569110</name>
</gene>
<organism evidence="2 3">
    <name type="scientific">Hyaloscypha variabilis (strain UAMH 11265 / GT02V1 / F)</name>
    <name type="common">Meliniomyces variabilis</name>
    <dbReference type="NCBI Taxonomy" id="1149755"/>
    <lineage>
        <taxon>Eukaryota</taxon>
        <taxon>Fungi</taxon>
        <taxon>Dikarya</taxon>
        <taxon>Ascomycota</taxon>
        <taxon>Pezizomycotina</taxon>
        <taxon>Leotiomycetes</taxon>
        <taxon>Helotiales</taxon>
        <taxon>Hyaloscyphaceae</taxon>
        <taxon>Hyaloscypha</taxon>
        <taxon>Hyaloscypha variabilis</taxon>
    </lineage>
</organism>
<dbReference type="STRING" id="1149755.A0A2J6REQ6"/>
<evidence type="ECO:0000313" key="2">
    <source>
        <dbReference type="EMBL" id="PMD36997.1"/>
    </source>
</evidence>
<dbReference type="OrthoDB" id="414175at2759"/>